<evidence type="ECO:0000313" key="2">
    <source>
        <dbReference type="Proteomes" id="UP000289886"/>
    </source>
</evidence>
<sequence>MLLGTAVTQGLYACSMSAVPDSEQQSHKGSMPAPCQQSQIQNSSHTRALCLLHVSSPRFRTAVTQGLYACSMSAVPDSEQQSHKGSMPAPCQQSQIQNSSHTRALCLLHVSSPRFRTAVTQGLYACSMSAVPDSEQQSHKGSMPAPCQQSQIQNSSHTRALCLLHVSSPRFRTAVTQGLYACSMSAVPDSEQQSHKGSMPAPCQQSQIQNSSHTRALCLLHVSSPRFRTAVTQGLYACSMSAVPDSEQQSHKGSMPAPCQQSQIQNSSHTRALCLLHVSSPRFRTAVTQGLYACSMSAVPDSEQQSHKGSMPAPCQQSQIQNSSHTRALCLLHVSSPRFRTAVTQGLYACSMSAVPDSEQQSHKGSMPAPCQQSQIQNSSHTRALCLLHVSSPRFPG</sequence>
<name>A0A444V7U4_ACIRT</name>
<dbReference type="Proteomes" id="UP000289886">
    <property type="component" value="Unassembled WGS sequence"/>
</dbReference>
<dbReference type="EMBL" id="SCEB01001588">
    <property type="protein sequence ID" value="RXM96503.1"/>
    <property type="molecule type" value="Genomic_DNA"/>
</dbReference>
<accession>A0A444V7U4</accession>
<evidence type="ECO:0000313" key="1">
    <source>
        <dbReference type="EMBL" id="RXM96503.1"/>
    </source>
</evidence>
<gene>
    <name evidence="1" type="ORF">EOD39_15603</name>
</gene>
<comment type="caution">
    <text evidence="1">The sequence shown here is derived from an EMBL/GenBank/DDBJ whole genome shotgun (WGS) entry which is preliminary data.</text>
</comment>
<organism evidence="1 2">
    <name type="scientific">Acipenser ruthenus</name>
    <name type="common">Sterlet sturgeon</name>
    <dbReference type="NCBI Taxonomy" id="7906"/>
    <lineage>
        <taxon>Eukaryota</taxon>
        <taxon>Metazoa</taxon>
        <taxon>Chordata</taxon>
        <taxon>Craniata</taxon>
        <taxon>Vertebrata</taxon>
        <taxon>Euteleostomi</taxon>
        <taxon>Actinopterygii</taxon>
        <taxon>Chondrostei</taxon>
        <taxon>Acipenseriformes</taxon>
        <taxon>Acipenseridae</taxon>
        <taxon>Acipenser</taxon>
    </lineage>
</organism>
<proteinExistence type="predicted"/>
<protein>
    <submittedName>
        <fullName evidence="1">Uncharacterized protein</fullName>
    </submittedName>
</protein>
<dbReference type="AlphaFoldDB" id="A0A444V7U4"/>
<reference evidence="1 2" key="1">
    <citation type="submission" date="2019-01" db="EMBL/GenBank/DDBJ databases">
        <title>Draft Genome and Complete Hox-Cluster Characterization of the Sterlet Sturgeon (Acipenser ruthenus).</title>
        <authorList>
            <person name="Wei Q."/>
        </authorList>
    </citation>
    <scope>NUCLEOTIDE SEQUENCE [LARGE SCALE GENOMIC DNA]</scope>
    <source>
        <strain evidence="1">WHYD16114868_AA</strain>
        <tissue evidence="1">Blood</tissue>
    </source>
</reference>
<keyword evidence="2" id="KW-1185">Reference proteome</keyword>